<evidence type="ECO:0000313" key="2">
    <source>
        <dbReference type="Proteomes" id="UP001150904"/>
    </source>
</evidence>
<dbReference type="OrthoDB" id="4521902at2759"/>
<dbReference type="AlphaFoldDB" id="A0A9W9NAQ8"/>
<dbReference type="RefSeq" id="XP_058312233.1">
    <property type="nucleotide sequence ID" value="XM_058449889.1"/>
</dbReference>
<dbReference type="EMBL" id="JAPQKR010000005">
    <property type="protein sequence ID" value="KAJ5216420.1"/>
    <property type="molecule type" value="Genomic_DNA"/>
</dbReference>
<proteinExistence type="predicted"/>
<comment type="caution">
    <text evidence="1">The sequence shown here is derived from an EMBL/GenBank/DDBJ whole genome shotgun (WGS) entry which is preliminary data.</text>
</comment>
<reference evidence="1" key="1">
    <citation type="submission" date="2022-12" db="EMBL/GenBank/DDBJ databases">
        <authorList>
            <person name="Petersen C."/>
        </authorList>
    </citation>
    <scope>NUCLEOTIDE SEQUENCE</scope>
    <source>
        <strain evidence="1">IBT 15544</strain>
    </source>
</reference>
<sequence length="149" mass="16776">MWSADMLNYIMQWPEVVDKSLGSDRTVNEFAKKLFNEESFAHVKSVINKVGAMSKEDTSGTDTMDPFIHTWKVQDRPDDIKDGDKTYGWRKCTQATQATALNNADSYAYLAMGTWLIKKFGASISSDGVIEGPDELAPRNEWVGLPWFA</sequence>
<accession>A0A9W9NAQ8</accession>
<gene>
    <name evidence="1" type="ORF">N7498_002827</name>
</gene>
<name>A0A9W9NAQ8_9EURO</name>
<reference evidence="1" key="2">
    <citation type="journal article" date="2023" name="IMA Fungus">
        <title>Comparative genomic study of the Penicillium genus elucidates a diverse pangenome and 15 lateral gene transfer events.</title>
        <authorList>
            <person name="Petersen C."/>
            <person name="Sorensen T."/>
            <person name="Nielsen M.R."/>
            <person name="Sondergaard T.E."/>
            <person name="Sorensen J.L."/>
            <person name="Fitzpatrick D.A."/>
            <person name="Frisvad J.C."/>
            <person name="Nielsen K.L."/>
        </authorList>
    </citation>
    <scope>NUCLEOTIDE SEQUENCE</scope>
    <source>
        <strain evidence="1">IBT 15544</strain>
    </source>
</reference>
<keyword evidence="2" id="KW-1185">Reference proteome</keyword>
<protein>
    <submittedName>
        <fullName evidence="1">Uncharacterized protein</fullName>
    </submittedName>
</protein>
<dbReference type="GeneID" id="83177190"/>
<organism evidence="1 2">
    <name type="scientific">Penicillium cinerascens</name>
    <dbReference type="NCBI Taxonomy" id="70096"/>
    <lineage>
        <taxon>Eukaryota</taxon>
        <taxon>Fungi</taxon>
        <taxon>Dikarya</taxon>
        <taxon>Ascomycota</taxon>
        <taxon>Pezizomycotina</taxon>
        <taxon>Eurotiomycetes</taxon>
        <taxon>Eurotiomycetidae</taxon>
        <taxon>Eurotiales</taxon>
        <taxon>Aspergillaceae</taxon>
        <taxon>Penicillium</taxon>
    </lineage>
</organism>
<dbReference type="Proteomes" id="UP001150904">
    <property type="component" value="Unassembled WGS sequence"/>
</dbReference>
<evidence type="ECO:0000313" key="1">
    <source>
        <dbReference type="EMBL" id="KAJ5216420.1"/>
    </source>
</evidence>
<dbReference type="GO" id="GO:0008237">
    <property type="term" value="F:metallopeptidase activity"/>
    <property type="evidence" value="ECO:0007669"/>
    <property type="project" value="InterPro"/>
</dbReference>
<dbReference type="Gene3D" id="3.40.390.10">
    <property type="entry name" value="Collagenase (Catalytic Domain)"/>
    <property type="match status" value="1"/>
</dbReference>
<dbReference type="InterPro" id="IPR024079">
    <property type="entry name" value="MetalloPept_cat_dom_sf"/>
</dbReference>